<sequence>MSTRIRSRLFDGYLEPVDPRSCRSEVWKNFRLYNVVGTDGAGIDHERYRGVQVVRYSTNDSKYSAGDVGTVEGDLATTATSPATVATVPCTKFENLLGNYIISGLLPLSHVEEPSFRKLMNAFMPSFQLPSSEFLRGQILEPQWQNYLRKKKEFFEEIGTVALSMDEYAVPMPVFFKGFIAVKAHGLGRGFKRRQVTLDVVPFVDDDDCTWDVQERLQYALDEVGVHFSQITVLVTSGPLMEKIATNLRIPWVPCLAHKIHLAAEEFLTVAEGAQSVLAKIRNTADALHHSLKLRKAFNAVCTRMNDTSSSWTSTMTLLQLARKGVSVINELASELLLTKASNRIIAITKEEMNIMDSLLRILELFEEVTLEASKPNSWLSMYIPYANGLVKALESASANLSYSRLTNQFALTALAVVKSFFFNDGRGGSNSVSDSTELMLALFLDPRYVGSEKLFDEKTWKSVRTLLQEKMLQNSGRSLLACSADNAKNIKDEEAFATVASAVNSYLTDSPTCQDQGDKALFNEFVEDEVARYCYIVTDAVNRKPPQVFWRRRKREFPHLFQFAQQYLSPPVCSVEVERLLEDSGRLLFDASNGGTYAEEEWVRKAILLREFMRKGKDFFDFEAGTNLLESSLSSDDDMDSECMGFNNLFPSIIPRNRNLVSVCSMEYSMRIGKERTVRHEDRGVVEKGLSKQPLYFFLRSSSAMEVQCLYKSLLITSSDGRSRGGIGRGVGIKWEVYFVEKWEMF</sequence>
<dbReference type="Proteomes" id="UP000274131">
    <property type="component" value="Unassembled WGS sequence"/>
</dbReference>
<dbReference type="InterPro" id="IPR052035">
    <property type="entry name" value="ZnF_BED_domain_contain"/>
</dbReference>
<dbReference type="SUPFAM" id="SSF53098">
    <property type="entry name" value="Ribonuclease H-like"/>
    <property type="match status" value="1"/>
</dbReference>
<evidence type="ECO:0000313" key="8">
    <source>
        <dbReference type="Proteomes" id="UP000274131"/>
    </source>
</evidence>
<protein>
    <submittedName>
        <fullName evidence="9">Dimer_Tnp_hAT domain-containing protein</fullName>
    </submittedName>
</protein>
<dbReference type="Pfam" id="PF05699">
    <property type="entry name" value="Dimer_Tnp_hAT"/>
    <property type="match status" value="1"/>
</dbReference>
<evidence type="ECO:0000256" key="3">
    <source>
        <dbReference type="ARBA" id="ARBA00022771"/>
    </source>
</evidence>
<comment type="subcellular location">
    <subcellularLocation>
        <location evidence="1">Nucleus</location>
    </subcellularLocation>
</comment>
<keyword evidence="5" id="KW-0539">Nucleus</keyword>
<dbReference type="PANTHER" id="PTHR46481">
    <property type="entry name" value="ZINC FINGER BED DOMAIN-CONTAINING PROTEIN 4"/>
    <property type="match status" value="1"/>
</dbReference>
<dbReference type="OrthoDB" id="1607513at2759"/>
<dbReference type="GO" id="GO:0005634">
    <property type="term" value="C:nucleus"/>
    <property type="evidence" value="ECO:0007669"/>
    <property type="project" value="UniProtKB-SubCell"/>
</dbReference>
<keyword evidence="4" id="KW-0862">Zinc</keyword>
<feature type="domain" description="HAT C-terminal dimerisation" evidence="6">
    <location>
        <begin position="546"/>
        <end position="594"/>
    </location>
</feature>
<dbReference type="WBParaSite" id="EVEC_0000303501-mRNA-1">
    <property type="protein sequence ID" value="EVEC_0000303501-mRNA-1"/>
    <property type="gene ID" value="EVEC_0000303501"/>
</dbReference>
<name>A0A0N4UZI0_ENTVE</name>
<evidence type="ECO:0000256" key="1">
    <source>
        <dbReference type="ARBA" id="ARBA00004123"/>
    </source>
</evidence>
<dbReference type="PANTHER" id="PTHR46481:SF10">
    <property type="entry name" value="ZINC FINGER BED DOMAIN-CONTAINING PROTEIN 39"/>
    <property type="match status" value="1"/>
</dbReference>
<keyword evidence="3" id="KW-0863">Zinc-finger</keyword>
<evidence type="ECO:0000256" key="5">
    <source>
        <dbReference type="ARBA" id="ARBA00023242"/>
    </source>
</evidence>
<evidence type="ECO:0000256" key="2">
    <source>
        <dbReference type="ARBA" id="ARBA00022723"/>
    </source>
</evidence>
<reference evidence="7 8" key="2">
    <citation type="submission" date="2018-10" db="EMBL/GenBank/DDBJ databases">
        <authorList>
            <consortium name="Pathogen Informatics"/>
        </authorList>
    </citation>
    <scope>NUCLEOTIDE SEQUENCE [LARGE SCALE GENOMIC DNA]</scope>
</reference>
<dbReference type="InterPro" id="IPR012337">
    <property type="entry name" value="RNaseH-like_sf"/>
</dbReference>
<dbReference type="GO" id="GO:0008270">
    <property type="term" value="F:zinc ion binding"/>
    <property type="evidence" value="ECO:0007669"/>
    <property type="project" value="UniProtKB-KW"/>
</dbReference>
<reference evidence="9" key="1">
    <citation type="submission" date="2017-02" db="UniProtKB">
        <authorList>
            <consortium name="WormBaseParasite"/>
        </authorList>
    </citation>
    <scope>IDENTIFICATION</scope>
</reference>
<proteinExistence type="predicted"/>
<dbReference type="GO" id="GO:0046983">
    <property type="term" value="F:protein dimerization activity"/>
    <property type="evidence" value="ECO:0007669"/>
    <property type="project" value="InterPro"/>
</dbReference>
<accession>A0A0N4UZI0</accession>
<keyword evidence="2" id="KW-0479">Metal-binding</keyword>
<evidence type="ECO:0000313" key="7">
    <source>
        <dbReference type="EMBL" id="VDD87600.1"/>
    </source>
</evidence>
<evidence type="ECO:0000259" key="6">
    <source>
        <dbReference type="Pfam" id="PF05699"/>
    </source>
</evidence>
<dbReference type="STRING" id="51028.A0A0N4UZI0"/>
<organism evidence="9">
    <name type="scientific">Enterobius vermicularis</name>
    <name type="common">Human pinworm</name>
    <dbReference type="NCBI Taxonomy" id="51028"/>
    <lineage>
        <taxon>Eukaryota</taxon>
        <taxon>Metazoa</taxon>
        <taxon>Ecdysozoa</taxon>
        <taxon>Nematoda</taxon>
        <taxon>Chromadorea</taxon>
        <taxon>Rhabditida</taxon>
        <taxon>Spirurina</taxon>
        <taxon>Oxyuridomorpha</taxon>
        <taxon>Oxyuroidea</taxon>
        <taxon>Oxyuridae</taxon>
        <taxon>Enterobius</taxon>
    </lineage>
</organism>
<gene>
    <name evidence="7" type="ORF">EVEC_LOCUS2743</name>
</gene>
<dbReference type="InterPro" id="IPR008906">
    <property type="entry name" value="HATC_C_dom"/>
</dbReference>
<dbReference type="EMBL" id="UXUI01007443">
    <property type="protein sequence ID" value="VDD87600.1"/>
    <property type="molecule type" value="Genomic_DNA"/>
</dbReference>
<dbReference type="AlphaFoldDB" id="A0A0N4UZI0"/>
<evidence type="ECO:0000313" key="9">
    <source>
        <dbReference type="WBParaSite" id="EVEC_0000303501-mRNA-1"/>
    </source>
</evidence>
<evidence type="ECO:0000256" key="4">
    <source>
        <dbReference type="ARBA" id="ARBA00022833"/>
    </source>
</evidence>
<keyword evidence="8" id="KW-1185">Reference proteome</keyword>